<feature type="compositionally biased region" description="Basic residues" evidence="1">
    <location>
        <begin position="30"/>
        <end position="39"/>
    </location>
</feature>
<feature type="compositionally biased region" description="Basic residues" evidence="1">
    <location>
        <begin position="154"/>
        <end position="179"/>
    </location>
</feature>
<proteinExistence type="predicted"/>
<sequence length="194" mass="20775">DRRVPATPAGWGGDHLQRFRGRPAALAGRPAHRAAARRGSRSDHGGRPVRGVAGLLRAYDRAGGPGAGQAVPGRLPRGRRGGGRVPSLHRDPAAQRQGGQRGRGHRRAGGCRPAGRPRRDRPHHRHRADTGRGPPLAQGPHRHAAGAGDPARDRGRRRGLLGRAARRRPAHPRARHLRLARLPAGDPGPRRVSL</sequence>
<organism evidence="2">
    <name type="scientific">uncultured Nocardioidaceae bacterium</name>
    <dbReference type="NCBI Taxonomy" id="253824"/>
    <lineage>
        <taxon>Bacteria</taxon>
        <taxon>Bacillati</taxon>
        <taxon>Actinomycetota</taxon>
        <taxon>Actinomycetes</taxon>
        <taxon>Propionibacteriales</taxon>
        <taxon>Nocardioidaceae</taxon>
        <taxon>environmental samples</taxon>
    </lineage>
</organism>
<feature type="non-terminal residue" evidence="2">
    <location>
        <position position="194"/>
    </location>
</feature>
<dbReference type="AlphaFoldDB" id="A0A6J4MLH1"/>
<evidence type="ECO:0000256" key="1">
    <source>
        <dbReference type="SAM" id="MobiDB-lite"/>
    </source>
</evidence>
<dbReference type="EMBL" id="CADCUI010000072">
    <property type="protein sequence ID" value="CAA9362984.1"/>
    <property type="molecule type" value="Genomic_DNA"/>
</dbReference>
<reference evidence="2" key="1">
    <citation type="submission" date="2020-02" db="EMBL/GenBank/DDBJ databases">
        <authorList>
            <person name="Meier V. D."/>
        </authorList>
    </citation>
    <scope>NUCLEOTIDE SEQUENCE</scope>
    <source>
        <strain evidence="2">AVDCRST_MAG34</strain>
    </source>
</reference>
<gene>
    <name evidence="2" type="ORF">AVDCRST_MAG34-2647</name>
</gene>
<feature type="non-terminal residue" evidence="2">
    <location>
        <position position="1"/>
    </location>
</feature>
<name>A0A6J4MLH1_9ACTN</name>
<feature type="region of interest" description="Disordered" evidence="1">
    <location>
        <begin position="1"/>
        <end position="194"/>
    </location>
</feature>
<protein>
    <submittedName>
        <fullName evidence="2">Uncharacterized protein</fullName>
    </submittedName>
</protein>
<accession>A0A6J4MLH1</accession>
<feature type="compositionally biased region" description="Basic residues" evidence="1">
    <location>
        <begin position="102"/>
        <end position="127"/>
    </location>
</feature>
<evidence type="ECO:0000313" key="2">
    <source>
        <dbReference type="EMBL" id="CAA9362984.1"/>
    </source>
</evidence>